<dbReference type="RefSeq" id="WP_159398071.1">
    <property type="nucleotide sequence ID" value="NZ_CP012673.1"/>
</dbReference>
<evidence type="ECO:0000256" key="1">
    <source>
        <dbReference type="SAM" id="MobiDB-lite"/>
    </source>
</evidence>
<organism evidence="2 3">
    <name type="scientific">Sorangium cellulosum</name>
    <name type="common">Polyangium cellulosum</name>
    <dbReference type="NCBI Taxonomy" id="56"/>
    <lineage>
        <taxon>Bacteria</taxon>
        <taxon>Pseudomonadati</taxon>
        <taxon>Myxococcota</taxon>
        <taxon>Polyangia</taxon>
        <taxon>Polyangiales</taxon>
        <taxon>Polyangiaceae</taxon>
        <taxon>Sorangium</taxon>
    </lineage>
</organism>
<feature type="compositionally biased region" description="Low complexity" evidence="1">
    <location>
        <begin position="251"/>
        <end position="262"/>
    </location>
</feature>
<dbReference type="Proteomes" id="UP000238348">
    <property type="component" value="Chromosome"/>
</dbReference>
<protein>
    <submittedName>
        <fullName evidence="2">Uncharacterized protein</fullName>
    </submittedName>
</protein>
<feature type="region of interest" description="Disordered" evidence="1">
    <location>
        <begin position="236"/>
        <end position="276"/>
    </location>
</feature>
<sequence>MRTSIHVSSVLAAGVLAMLAGCGDESGSAPDDNVGGGGAGGSGGAPFQGVILDLVDTYVTEGGEITTNRDMSRFASVEAQVLAEDGTAQAFAGALSADGARWEIPGVPDGEYWIVTTTAPDERAQDAPERVAMMQATARSVDFGRTFAGRPDAGAATQAIDVALSADGLGAWRQLTRDEEDELIQPLQDTIELYSFNVDALASTSPEAGGIGRAGRRGNGVLGLDVRLARRGARVHARRRRAAARRRVSGRRAASDPARSAPGGAGVGHGGPSRSLVVVHLRRGRSVVLGRRR</sequence>
<dbReference type="AlphaFoldDB" id="A0A2L0FBD2"/>
<dbReference type="EMBL" id="CP012673">
    <property type="protein sequence ID" value="AUX48864.1"/>
    <property type="molecule type" value="Genomic_DNA"/>
</dbReference>
<evidence type="ECO:0000313" key="3">
    <source>
        <dbReference type="Proteomes" id="UP000238348"/>
    </source>
</evidence>
<name>A0A2L0FBD2_SORCE</name>
<feature type="compositionally biased region" description="Basic residues" evidence="1">
    <location>
        <begin position="236"/>
        <end position="250"/>
    </location>
</feature>
<gene>
    <name evidence="2" type="ORF">SOCE26_104070</name>
</gene>
<accession>A0A2L0FBD2</accession>
<proteinExistence type="predicted"/>
<evidence type="ECO:0000313" key="2">
    <source>
        <dbReference type="EMBL" id="AUX48864.1"/>
    </source>
</evidence>
<dbReference type="OrthoDB" id="5379943at2"/>
<dbReference type="PROSITE" id="PS51257">
    <property type="entry name" value="PROKAR_LIPOPROTEIN"/>
    <property type="match status" value="1"/>
</dbReference>
<reference evidence="2 3" key="1">
    <citation type="submission" date="2015-09" db="EMBL/GenBank/DDBJ databases">
        <title>Sorangium comparison.</title>
        <authorList>
            <person name="Zaburannyi N."/>
            <person name="Bunk B."/>
            <person name="Overmann J."/>
            <person name="Mueller R."/>
        </authorList>
    </citation>
    <scope>NUCLEOTIDE SEQUENCE [LARGE SCALE GENOMIC DNA]</scope>
    <source>
        <strain evidence="2 3">So ce26</strain>
    </source>
</reference>